<dbReference type="Proteomes" id="UP000813018">
    <property type="component" value="Unassembled WGS sequence"/>
</dbReference>
<reference evidence="1 2" key="1">
    <citation type="journal article" date="2016" name="Int. J. Syst. Evol. Microbiol.">
        <title>Pontibacter aydingkolensis sp. nov., isolated from soil of a salt lake.</title>
        <authorList>
            <person name="Osman G."/>
            <person name="Zhang T."/>
            <person name="Lou K."/>
            <person name="Gao Y."/>
            <person name="Chang W."/>
            <person name="Lin Q."/>
            <person name="Yang H.M."/>
            <person name="Huo X.D."/>
            <person name="Wang N."/>
        </authorList>
    </citation>
    <scope>NUCLEOTIDE SEQUENCE [LARGE SCALE GENOMIC DNA]</scope>
    <source>
        <strain evidence="1 2">KACC 19255</strain>
    </source>
</reference>
<evidence type="ECO:0000313" key="2">
    <source>
        <dbReference type="Proteomes" id="UP000813018"/>
    </source>
</evidence>
<dbReference type="SUPFAM" id="SSF49464">
    <property type="entry name" value="Carboxypeptidase regulatory domain-like"/>
    <property type="match status" value="1"/>
</dbReference>
<dbReference type="Gene3D" id="2.60.40.1120">
    <property type="entry name" value="Carboxypeptidase-like, regulatory domain"/>
    <property type="match status" value="1"/>
</dbReference>
<keyword evidence="2" id="KW-1185">Reference proteome</keyword>
<proteinExistence type="predicted"/>
<protein>
    <recommendedName>
        <fullName evidence="3">Carboxypeptidase regulatory-like domain-containing protein</fullName>
    </recommendedName>
</protein>
<dbReference type="EMBL" id="JAHYXK010000007">
    <property type="protein sequence ID" value="MBW7467521.1"/>
    <property type="molecule type" value="Genomic_DNA"/>
</dbReference>
<sequence>MHKGYFWSTVIVAYLLLVGCTSDEPTPEVTAGDLVGTVTLFDKFEKELPNKEGVIVEVLIGDNKVSTTTNVKGEFSFRDIAYGKLTVNFKKDNYRGFDSLNYNHQSATDSLNFIKLAELPPAITSLLGPSLHNGQVSIPIITEFNSNEWYLASHWLFFSKSSQVSSTNFKMRNNIGSFGGKTGNAASFSSLLPLQLFRDKGFVSGDRIYLRAYPGNSMFIQYNNTEGGYISHLFPTYGNNSSNIVSFILP</sequence>
<organism evidence="1 2">
    <name type="scientific">Pontibacter aydingkolensis</name>
    <dbReference type="NCBI Taxonomy" id="1911536"/>
    <lineage>
        <taxon>Bacteria</taxon>
        <taxon>Pseudomonadati</taxon>
        <taxon>Bacteroidota</taxon>
        <taxon>Cytophagia</taxon>
        <taxon>Cytophagales</taxon>
        <taxon>Hymenobacteraceae</taxon>
        <taxon>Pontibacter</taxon>
    </lineage>
</organism>
<accession>A0ABS7CV11</accession>
<dbReference type="InterPro" id="IPR008969">
    <property type="entry name" value="CarboxyPept-like_regulatory"/>
</dbReference>
<gene>
    <name evidence="1" type="ORF">K0O23_10610</name>
</gene>
<dbReference type="PROSITE" id="PS51257">
    <property type="entry name" value="PROKAR_LIPOPROTEIN"/>
    <property type="match status" value="1"/>
</dbReference>
<evidence type="ECO:0008006" key="3">
    <source>
        <dbReference type="Google" id="ProtNLM"/>
    </source>
</evidence>
<name>A0ABS7CV11_9BACT</name>
<evidence type="ECO:0000313" key="1">
    <source>
        <dbReference type="EMBL" id="MBW7467521.1"/>
    </source>
</evidence>
<comment type="caution">
    <text evidence="1">The sequence shown here is derived from an EMBL/GenBank/DDBJ whole genome shotgun (WGS) entry which is preliminary data.</text>
</comment>
<dbReference type="RefSeq" id="WP_219877396.1">
    <property type="nucleotide sequence ID" value="NZ_JAHYXK010000007.1"/>
</dbReference>